<protein>
    <recommendedName>
        <fullName evidence="4">Spaetzle domain-containing protein</fullName>
    </recommendedName>
</protein>
<keyword evidence="1" id="KW-0732">Signal</keyword>
<dbReference type="SUPFAM" id="SSF57501">
    <property type="entry name" value="Cystine-knot cytokines"/>
    <property type="match status" value="1"/>
</dbReference>
<dbReference type="AlphaFoldDB" id="A0A8W8IQ44"/>
<evidence type="ECO:0008006" key="4">
    <source>
        <dbReference type="Google" id="ProtNLM"/>
    </source>
</evidence>
<accession>A0A8W8IQ44</accession>
<keyword evidence="3" id="KW-1185">Reference proteome</keyword>
<dbReference type="OMA" id="GACQENI"/>
<dbReference type="EnsemblMetazoa" id="G15339.1">
    <property type="protein sequence ID" value="G15339.1:cds"/>
    <property type="gene ID" value="G15339"/>
</dbReference>
<dbReference type="PANTHER" id="PTHR33995">
    <property type="entry name" value="PROTEIN CBG18546"/>
    <property type="match status" value="1"/>
</dbReference>
<evidence type="ECO:0000256" key="1">
    <source>
        <dbReference type="SAM" id="SignalP"/>
    </source>
</evidence>
<reference evidence="2" key="1">
    <citation type="submission" date="2022-08" db="UniProtKB">
        <authorList>
            <consortium name="EnsemblMetazoa"/>
        </authorList>
    </citation>
    <scope>IDENTIFICATION</scope>
    <source>
        <strain evidence="2">05x7-T-G4-1.051#20</strain>
    </source>
</reference>
<name>A0A8W8IQ44_MAGGI</name>
<feature type="signal peptide" evidence="1">
    <location>
        <begin position="1"/>
        <end position="19"/>
    </location>
</feature>
<dbReference type="InterPro" id="IPR029034">
    <property type="entry name" value="Cystine-knot_cytokine"/>
</dbReference>
<organism evidence="2 3">
    <name type="scientific">Magallana gigas</name>
    <name type="common">Pacific oyster</name>
    <name type="synonym">Crassostrea gigas</name>
    <dbReference type="NCBI Taxonomy" id="29159"/>
    <lineage>
        <taxon>Eukaryota</taxon>
        <taxon>Metazoa</taxon>
        <taxon>Spiralia</taxon>
        <taxon>Lophotrochozoa</taxon>
        <taxon>Mollusca</taxon>
        <taxon>Bivalvia</taxon>
        <taxon>Autobranchia</taxon>
        <taxon>Pteriomorphia</taxon>
        <taxon>Ostreida</taxon>
        <taxon>Ostreoidea</taxon>
        <taxon>Ostreidae</taxon>
        <taxon>Magallana</taxon>
    </lineage>
</organism>
<evidence type="ECO:0000313" key="2">
    <source>
        <dbReference type="EnsemblMetazoa" id="G15339.1:cds"/>
    </source>
</evidence>
<dbReference type="Proteomes" id="UP000005408">
    <property type="component" value="Unassembled WGS sequence"/>
</dbReference>
<proteinExistence type="predicted"/>
<dbReference type="PANTHER" id="PTHR33995:SF7">
    <property type="entry name" value="BURSICON SUBUNIT ALPHA-RELATED"/>
    <property type="match status" value="1"/>
</dbReference>
<feature type="chain" id="PRO_5036452915" description="Spaetzle domain-containing protein" evidence="1">
    <location>
        <begin position="20"/>
        <end position="352"/>
    </location>
</feature>
<sequence>MMVLLTVLCFVSIFWTINSGYVQDKDNALHRHRPRRDLPPYPTPPLPAGVTRPTLGLMMFHVNFQYSRVPCADSPSRRTSLTEDQLMQLFVRKGGKFRPSLMAIDEERALSDFPNLLPIGQAKDTYIKNVDIPVSKEKLLDDLNKWDTFFKSAHKIPRPVLPDYSHHLQSAMNLLGSEVGNYIIKNGINPEDIINFINDHDITHHPKILSSIRKPDRRWKRQSSGVNAQACQYRGNKTDNGFINFCTSCMTTTDLGSERFPRYINEIVCNVEPCLTVNRSPHGACQENILHLTFLRRTPSPNGCFLVIEDTSFGQNKTLAHAWETYTQRIRVGCSCKLDKRSRLKATFGFGK</sequence>
<dbReference type="OrthoDB" id="5977230at2759"/>
<evidence type="ECO:0000313" key="3">
    <source>
        <dbReference type="Proteomes" id="UP000005408"/>
    </source>
</evidence>